<proteinExistence type="predicted"/>
<gene>
    <name evidence="1" type="ORF">ERS852514_00235</name>
</gene>
<dbReference type="AlphaFoldDB" id="A0A174IEW3"/>
<organism evidence="1 2">
    <name type="scientific">Collinsella aerofaciens</name>
    <dbReference type="NCBI Taxonomy" id="74426"/>
    <lineage>
        <taxon>Bacteria</taxon>
        <taxon>Bacillati</taxon>
        <taxon>Actinomycetota</taxon>
        <taxon>Coriobacteriia</taxon>
        <taxon>Coriobacteriales</taxon>
        <taxon>Coriobacteriaceae</taxon>
        <taxon>Collinsella</taxon>
    </lineage>
</organism>
<name>A0A174IEW3_9ACTN</name>
<sequence>MVTVEFDSMGEAVRLALVAGEYAGGGLAVLLLDATDPRSEGYMAEWGVLTANVPAAAEWCRGRGNIAIDADVPAALLEALEAAGLLRMAGRSAASGMARYPLVTVAGHALDGMGGLPETLEEALGSTVVVEYESGGDGGAFEVGTAPAGSAELERLIAVARSEADALALAGGWAAVRVGFGDAETIDCETGRTVYVAERN</sequence>
<evidence type="ECO:0000313" key="2">
    <source>
        <dbReference type="Proteomes" id="UP000095454"/>
    </source>
</evidence>
<protein>
    <submittedName>
        <fullName evidence="1">Uncharacterized protein</fullName>
    </submittedName>
</protein>
<reference evidence="1 2" key="1">
    <citation type="submission" date="2015-09" db="EMBL/GenBank/DDBJ databases">
        <authorList>
            <consortium name="Pathogen Informatics"/>
        </authorList>
    </citation>
    <scope>NUCLEOTIDE SEQUENCE [LARGE SCALE GENOMIC DNA]</scope>
    <source>
        <strain evidence="1 2">2789STDY5834902</strain>
    </source>
</reference>
<dbReference type="Proteomes" id="UP000095454">
    <property type="component" value="Unassembled WGS sequence"/>
</dbReference>
<dbReference type="RefSeq" id="WP_055250298.1">
    <property type="nucleotide sequence ID" value="NZ_CABIXX010000002.1"/>
</dbReference>
<accession>A0A174IEW3</accession>
<evidence type="ECO:0000313" key="1">
    <source>
        <dbReference type="EMBL" id="CUO83595.1"/>
    </source>
</evidence>
<dbReference type="EMBL" id="CZAQ01000002">
    <property type="protein sequence ID" value="CUO83595.1"/>
    <property type="molecule type" value="Genomic_DNA"/>
</dbReference>